<dbReference type="Proteomes" id="UP000283946">
    <property type="component" value="Chromosome"/>
</dbReference>
<organism evidence="1 2">
    <name type="scientific">Rathayibacter iranicus</name>
    <dbReference type="NCBI Taxonomy" id="59737"/>
    <lineage>
        <taxon>Bacteria</taxon>
        <taxon>Bacillati</taxon>
        <taxon>Actinomycetota</taxon>
        <taxon>Actinomycetes</taxon>
        <taxon>Micrococcales</taxon>
        <taxon>Microbacteriaceae</taxon>
        <taxon>Rathayibacter</taxon>
    </lineage>
</organism>
<reference evidence="1 2" key="1">
    <citation type="submission" date="2018-03" db="EMBL/GenBank/DDBJ databases">
        <title>Bacteriophage NCPPB3778 and a type I-E CRISPR drive the evolution of the US Biological Select Agent, Rathayibacter toxicus.</title>
        <authorList>
            <person name="Davis E.W.II."/>
            <person name="Tabima J.F."/>
            <person name="Weisberg A.J."/>
            <person name="Dantas Lopes L."/>
            <person name="Wiseman M.S."/>
            <person name="Wiseman M.S."/>
            <person name="Pupko T."/>
            <person name="Belcher M.S."/>
            <person name="Sechler A.J."/>
            <person name="Tancos M.A."/>
            <person name="Schroeder B.K."/>
            <person name="Murray T.D."/>
            <person name="Luster D.G."/>
            <person name="Schneider W.L."/>
            <person name="Rogers E."/>
            <person name="Andreote F.D."/>
            <person name="Grunwald N.J."/>
            <person name="Putnam M.L."/>
            <person name="Chang J.H."/>
        </authorList>
    </citation>
    <scope>NUCLEOTIDE SEQUENCE [LARGE SCALE GENOMIC DNA]</scope>
    <source>
        <strain evidence="1 2">NCCPB 2253</strain>
    </source>
</reference>
<protein>
    <recommendedName>
        <fullName evidence="3">Lantibiotic dehydratase N-terminal domain-containing protein</fullName>
    </recommendedName>
</protein>
<name>A0AAD1EKZ8_9MICO</name>
<dbReference type="KEGG" id="ria:C7V51_00620"/>
<evidence type="ECO:0008006" key="3">
    <source>
        <dbReference type="Google" id="ProtNLM"/>
    </source>
</evidence>
<evidence type="ECO:0000313" key="2">
    <source>
        <dbReference type="Proteomes" id="UP000283946"/>
    </source>
</evidence>
<dbReference type="AlphaFoldDB" id="A0AAD1EKZ8"/>
<dbReference type="EMBL" id="CP028130">
    <property type="protein sequence ID" value="AZZ54556.1"/>
    <property type="molecule type" value="Genomic_DNA"/>
</dbReference>
<gene>
    <name evidence="1" type="ORF">C7V51_00620</name>
</gene>
<sequence length="895" mass="99718">MGTVSSRPALRGRAAAVPARRCRNWQTRRSWGGCAESDHPPQSVSDEGHGTRTLAEWAIEQPVFTRRAGVSPELLSTVRNRELVRRVDLVVEAYADLNDVGAQLEDALYQRIPEADTSIRAKLVGLRRSIHNKRKIPRSERSREVFAELSSREIGLLQEWDSLRVALQLKEDSLANLLKEDTHTWVTLALSDQNFARGLETATFALSEAIGKHGNSLSRHSRIALLRYFSRAGAKTSPYSTFTTTGIATPRAEEQPGSPTASVIELDQYVLDQFVTRLFKRETFAGSGILRVNPSIVRHNGVLRFTGNGRSEPFVQVRASPQLDELIDMCRQAATSLSEVYAARPDDGWQEHVDSAIELGLLELFPPFSLDDPTALEKIASWCSEAIDDKDSYELSALFGRLHACLGRQQIADCQTSPRQRLEEVHKVGARLAQLLGGIPWPKEQAKSKHGFHENALRLSAGQLQPQFQSAETVSLLGVITEWLSVFDRMLPVRLAAANFARQVLGDSEATTFVDFYFEVQTALRQYRSTENGSHNETLELLDLARPLDGKLLARSTDPRLVSLNQLRRFARDAVREECRNGPLTKDRLKQITSSYPAWISTRDRATFYAQTDGETIMINVVGAGDGRGRARWWRLLEQASGKDALTVLPSNSTSATVEALPIPGAFGSAGNLTAPPEAKFLRYPHVEVQTGAAKAINLGDLKVRLGPNGLLTLTDSNGADFRPGFTGLLAEPIMPPAARFLLALFGRANLKHPAFPIVQHLAAPTSNQVEIIPPVQFEHVVFERQKWVANVSDVPLRPPLDARTLWEFELWRRKHQIPEHVYIRLEIESSDWKERAFGKARKPQYLDLRSHEYLDSFAQMLRSTSGVVVVEAASPVPVSGTVPHEETVLEIRKR</sequence>
<accession>A0AAD1EKZ8</accession>
<evidence type="ECO:0000313" key="1">
    <source>
        <dbReference type="EMBL" id="AZZ54556.1"/>
    </source>
</evidence>
<proteinExistence type="predicted"/>